<evidence type="ECO:0000256" key="1">
    <source>
        <dbReference type="SAM" id="MobiDB-lite"/>
    </source>
</evidence>
<name>A0A2R5GGB1_9STRA</name>
<organism evidence="2 3">
    <name type="scientific">Hondaea fermentalgiana</name>
    <dbReference type="NCBI Taxonomy" id="2315210"/>
    <lineage>
        <taxon>Eukaryota</taxon>
        <taxon>Sar</taxon>
        <taxon>Stramenopiles</taxon>
        <taxon>Bigyra</taxon>
        <taxon>Labyrinthulomycetes</taxon>
        <taxon>Thraustochytrida</taxon>
        <taxon>Thraustochytriidae</taxon>
        <taxon>Hondaea</taxon>
    </lineage>
</organism>
<feature type="compositionally biased region" description="Low complexity" evidence="1">
    <location>
        <begin position="207"/>
        <end position="217"/>
    </location>
</feature>
<feature type="compositionally biased region" description="Basic and acidic residues" evidence="1">
    <location>
        <begin position="191"/>
        <end position="202"/>
    </location>
</feature>
<dbReference type="InParanoid" id="A0A2R5GGB1"/>
<sequence>MSMEAYVTRAEACFKAVRPGFKHGRDAVYDPFEGSVLKKLRQCIEAKASLDERTVLTQPVDRELVGRVAALEKEAKTLAEQLKSRRDAVAAAAVSQLEQDFAEQDAQHNDDTQTAEDHQSGVKTEGATESKTLSDETLAKQTEESPEERQKLALVRQLLAENAALRGSLAEMLPTVSERLKDTIRAVAEGKATHESEVDRIMKRAGSSSSSSMSNSSQGQGPATTAPNQTHMQTQGHGVNAAVLLARKVAAALKQPTAAKAIVAKSAASVETSQTLQAKPSTTTKRARQTAAKPMTPRTTRQSVSREAGEALAMRSADSSATGSSSEGVLAARPHAETNLRTPPPASPTPAVWKVAYTSEKGSARKRSMESASKRSASARKTPQRSSKTTKQTPRSARKPRTPCLRV</sequence>
<feature type="compositionally biased region" description="Polar residues" evidence="1">
    <location>
        <begin position="271"/>
        <end position="281"/>
    </location>
</feature>
<keyword evidence="3" id="KW-1185">Reference proteome</keyword>
<accession>A0A2R5GGB1</accession>
<dbReference type="Proteomes" id="UP000241890">
    <property type="component" value="Unassembled WGS sequence"/>
</dbReference>
<feature type="compositionally biased region" description="Low complexity" evidence="1">
    <location>
        <begin position="316"/>
        <end position="326"/>
    </location>
</feature>
<protein>
    <submittedName>
        <fullName evidence="2">Uncharacterized protein</fullName>
    </submittedName>
</protein>
<gene>
    <name evidence="2" type="ORF">FCC1311_061662</name>
</gene>
<feature type="region of interest" description="Disordered" evidence="1">
    <location>
        <begin position="266"/>
        <end position="407"/>
    </location>
</feature>
<evidence type="ECO:0000313" key="3">
    <source>
        <dbReference type="Proteomes" id="UP000241890"/>
    </source>
</evidence>
<reference evidence="2 3" key="1">
    <citation type="submission" date="2017-12" db="EMBL/GenBank/DDBJ databases">
        <title>Sequencing, de novo assembly and annotation of complete genome of a new Thraustochytrid species, strain FCC1311.</title>
        <authorList>
            <person name="Sedici K."/>
            <person name="Godart F."/>
            <person name="Aiese Cigliano R."/>
            <person name="Sanseverino W."/>
            <person name="Barakat M."/>
            <person name="Ortet P."/>
            <person name="Marechal E."/>
            <person name="Cagnac O."/>
            <person name="Amato A."/>
        </authorList>
    </citation>
    <scope>NUCLEOTIDE SEQUENCE [LARGE SCALE GENOMIC DNA]</scope>
</reference>
<dbReference type="AlphaFoldDB" id="A0A2R5GGB1"/>
<feature type="compositionally biased region" description="Polar residues" evidence="1">
    <location>
        <begin position="384"/>
        <end position="395"/>
    </location>
</feature>
<evidence type="ECO:0000313" key="2">
    <source>
        <dbReference type="EMBL" id="GBG29946.1"/>
    </source>
</evidence>
<comment type="caution">
    <text evidence="2">The sequence shown here is derived from an EMBL/GenBank/DDBJ whole genome shotgun (WGS) entry which is preliminary data.</text>
</comment>
<dbReference type="EMBL" id="BEYU01000068">
    <property type="protein sequence ID" value="GBG29946.1"/>
    <property type="molecule type" value="Genomic_DNA"/>
</dbReference>
<feature type="region of interest" description="Disordered" evidence="1">
    <location>
        <begin position="103"/>
        <end position="149"/>
    </location>
</feature>
<feature type="region of interest" description="Disordered" evidence="1">
    <location>
        <begin position="188"/>
        <end position="234"/>
    </location>
</feature>
<feature type="compositionally biased region" description="Polar residues" evidence="1">
    <location>
        <begin position="218"/>
        <end position="234"/>
    </location>
</feature>
<feature type="compositionally biased region" description="Basic and acidic residues" evidence="1">
    <location>
        <begin position="105"/>
        <end position="149"/>
    </location>
</feature>
<proteinExistence type="predicted"/>